<comment type="subunit">
    <text evidence="7">Fourteen ClpP subunits assemble into 2 heptameric rings which stack back to back to give a disk-like structure with a central cavity, resembling the structure of eukaryotic proteasomes.</text>
</comment>
<dbReference type="PANTHER" id="PTHR10381:SF70">
    <property type="entry name" value="ATP-DEPENDENT CLP PROTEASE PROTEOLYTIC SUBUNIT"/>
    <property type="match status" value="1"/>
</dbReference>
<dbReference type="InterPro" id="IPR023562">
    <property type="entry name" value="ClpP/TepA"/>
</dbReference>
<dbReference type="PROSITE" id="PS00382">
    <property type="entry name" value="CLP_PROTEASE_HIS"/>
    <property type="match status" value="1"/>
</dbReference>
<dbReference type="AlphaFoldDB" id="A0A1G7GLA1"/>
<dbReference type="NCBIfam" id="NF001368">
    <property type="entry name" value="PRK00277.1"/>
    <property type="match status" value="1"/>
</dbReference>
<dbReference type="GO" id="GO:0004176">
    <property type="term" value="F:ATP-dependent peptidase activity"/>
    <property type="evidence" value="ECO:0007669"/>
    <property type="project" value="InterPro"/>
</dbReference>
<dbReference type="PANTHER" id="PTHR10381">
    <property type="entry name" value="ATP-DEPENDENT CLP PROTEASE PROTEOLYTIC SUBUNIT"/>
    <property type="match status" value="1"/>
</dbReference>
<dbReference type="SUPFAM" id="SSF52096">
    <property type="entry name" value="ClpP/crotonase"/>
    <property type="match status" value="1"/>
</dbReference>
<sequence>MFQCRYLLIHLKEDEQMNLIPTVIEQTNRGERAYDIYSRLLKDRIIMLGSGIDDNVANSIVAQLLFLEAEDPDKDISIYINSPGGSITAGMAIFDTMQFIKPDVQTICIGMAASMGAFLLAAGTKGKRYALPNAEVMIHQPLGGAQGQATEIEIAAKRILFLREKLNTILAERTGQPLEVLERDTERDNFMTAERAKEYGLIDHIIERNELPDSKKENK</sequence>
<evidence type="ECO:0000256" key="1">
    <source>
        <dbReference type="ARBA" id="ARBA00007039"/>
    </source>
</evidence>
<dbReference type="EC" id="3.4.21.92" evidence="7 10"/>
<evidence type="ECO:0000256" key="8">
    <source>
        <dbReference type="PROSITE-ProRule" id="PRU10085"/>
    </source>
</evidence>
<comment type="similarity">
    <text evidence="1 7 12">Belongs to the peptidase S14 family.</text>
</comment>
<dbReference type="Proteomes" id="UP000198823">
    <property type="component" value="Unassembled WGS sequence"/>
</dbReference>
<dbReference type="NCBIfam" id="NF009205">
    <property type="entry name" value="PRK12553.1"/>
    <property type="match status" value="1"/>
</dbReference>
<evidence type="ECO:0000313" key="13">
    <source>
        <dbReference type="EMBL" id="SDE88833.1"/>
    </source>
</evidence>
<organism evidence="13 14">
    <name type="scientific">Bhargavaea beijingensis</name>
    <dbReference type="NCBI Taxonomy" id="426756"/>
    <lineage>
        <taxon>Bacteria</taxon>
        <taxon>Bacillati</taxon>
        <taxon>Bacillota</taxon>
        <taxon>Bacilli</taxon>
        <taxon>Bacillales</taxon>
        <taxon>Caryophanaceae</taxon>
        <taxon>Bhargavaea</taxon>
    </lineage>
</organism>
<evidence type="ECO:0000256" key="10">
    <source>
        <dbReference type="RuleBase" id="RU000549"/>
    </source>
</evidence>
<evidence type="ECO:0000313" key="14">
    <source>
        <dbReference type="Proteomes" id="UP000198823"/>
    </source>
</evidence>
<dbReference type="GO" id="GO:0042802">
    <property type="term" value="F:identical protein binding"/>
    <property type="evidence" value="ECO:0007669"/>
    <property type="project" value="UniProtKB-ARBA"/>
</dbReference>
<keyword evidence="2 7" id="KW-0963">Cytoplasm</keyword>
<name>A0A1G7GLA1_9BACL</name>
<dbReference type="HAMAP" id="MF_00444">
    <property type="entry name" value="ClpP"/>
    <property type="match status" value="1"/>
</dbReference>
<reference evidence="13 14" key="1">
    <citation type="submission" date="2016-10" db="EMBL/GenBank/DDBJ databases">
        <authorList>
            <person name="de Groot N.N."/>
        </authorList>
    </citation>
    <scope>NUCLEOTIDE SEQUENCE [LARGE SCALE GENOMIC DNA]</scope>
    <source>
        <strain evidence="13 14">CGMCC 1.6762</strain>
    </source>
</reference>
<evidence type="ECO:0000256" key="2">
    <source>
        <dbReference type="ARBA" id="ARBA00022490"/>
    </source>
</evidence>
<evidence type="ECO:0000256" key="7">
    <source>
        <dbReference type="HAMAP-Rule" id="MF_00444"/>
    </source>
</evidence>
<proteinExistence type="inferred from homology"/>
<dbReference type="Pfam" id="PF00574">
    <property type="entry name" value="CLP_protease"/>
    <property type="match status" value="1"/>
</dbReference>
<dbReference type="InterPro" id="IPR018215">
    <property type="entry name" value="ClpP_Ser_AS"/>
</dbReference>
<feature type="active site" description="Nucleophile" evidence="7">
    <location>
        <position position="114"/>
    </location>
</feature>
<dbReference type="CDD" id="cd07017">
    <property type="entry name" value="S14_ClpP_2"/>
    <property type="match status" value="1"/>
</dbReference>
<dbReference type="EMBL" id="FNAR01000027">
    <property type="protein sequence ID" value="SDE88833.1"/>
    <property type="molecule type" value="Genomic_DNA"/>
</dbReference>
<comment type="catalytic activity">
    <reaction evidence="6 7 9">
        <text>Hydrolysis of proteins to small peptides in the presence of ATP and magnesium. alpha-casein is the usual test substrate. In the absence of ATP, only oligopeptides shorter than five residues are hydrolyzed (such as succinyl-Leu-Tyr-|-NHMec, and Leu-Tyr-Leu-|-Tyr-Trp, in which cleavage of the -Tyr-|-Leu- and -Tyr-|-Trp bonds also occurs).</text>
        <dbReference type="EC" id="3.4.21.92"/>
    </reaction>
</comment>
<dbReference type="InterPro" id="IPR033135">
    <property type="entry name" value="ClpP_His_AS"/>
</dbReference>
<keyword evidence="3 7" id="KW-0645">Protease</keyword>
<accession>A0A1G7GLA1</accession>
<evidence type="ECO:0000256" key="4">
    <source>
        <dbReference type="ARBA" id="ARBA00022801"/>
    </source>
</evidence>
<gene>
    <name evidence="7" type="primary">clpP</name>
    <name evidence="13" type="ORF">SAMN04488126_12721</name>
</gene>
<dbReference type="GO" id="GO:0006515">
    <property type="term" value="P:protein quality control for misfolded or incompletely synthesized proteins"/>
    <property type="evidence" value="ECO:0007669"/>
    <property type="project" value="TreeGrafter"/>
</dbReference>
<dbReference type="STRING" id="426756.SAMN04488126_12721"/>
<dbReference type="NCBIfam" id="TIGR00493">
    <property type="entry name" value="clpP"/>
    <property type="match status" value="1"/>
</dbReference>
<protein>
    <recommendedName>
        <fullName evidence="7 12">ATP-dependent Clp protease proteolytic subunit</fullName>
        <ecNumber evidence="7 10">3.4.21.92</ecNumber>
    </recommendedName>
    <alternativeName>
        <fullName evidence="7">Endopeptidase Clp</fullName>
    </alternativeName>
</protein>
<dbReference type="PRINTS" id="PR00127">
    <property type="entry name" value="CLPPROTEASEP"/>
</dbReference>
<dbReference type="Gene3D" id="3.90.226.10">
    <property type="entry name" value="2-enoyl-CoA Hydratase, Chain A, domain 1"/>
    <property type="match status" value="1"/>
</dbReference>
<evidence type="ECO:0000256" key="6">
    <source>
        <dbReference type="ARBA" id="ARBA00034021"/>
    </source>
</evidence>
<keyword evidence="4 7" id="KW-0378">Hydrolase</keyword>
<evidence type="ECO:0000256" key="9">
    <source>
        <dbReference type="PROSITE-ProRule" id="PRU10086"/>
    </source>
</evidence>
<dbReference type="PROSITE" id="PS00381">
    <property type="entry name" value="CLP_PROTEASE_SER"/>
    <property type="match status" value="1"/>
</dbReference>
<keyword evidence="5 7" id="KW-0720">Serine protease</keyword>
<dbReference type="GO" id="GO:0004252">
    <property type="term" value="F:serine-type endopeptidase activity"/>
    <property type="evidence" value="ECO:0007669"/>
    <property type="project" value="UniProtKB-UniRule"/>
</dbReference>
<evidence type="ECO:0000256" key="3">
    <source>
        <dbReference type="ARBA" id="ARBA00022670"/>
    </source>
</evidence>
<feature type="active site" evidence="8">
    <location>
        <position position="114"/>
    </location>
</feature>
<dbReference type="GO" id="GO:0009368">
    <property type="term" value="C:endopeptidase Clp complex"/>
    <property type="evidence" value="ECO:0007669"/>
    <property type="project" value="TreeGrafter"/>
</dbReference>
<dbReference type="FunFam" id="3.90.226.10:FF:000001">
    <property type="entry name" value="ATP-dependent Clp protease proteolytic subunit"/>
    <property type="match status" value="1"/>
</dbReference>
<dbReference type="GO" id="GO:0051117">
    <property type="term" value="F:ATPase binding"/>
    <property type="evidence" value="ECO:0007669"/>
    <property type="project" value="TreeGrafter"/>
</dbReference>
<evidence type="ECO:0000256" key="11">
    <source>
        <dbReference type="RuleBase" id="RU000550"/>
    </source>
</evidence>
<dbReference type="InterPro" id="IPR029045">
    <property type="entry name" value="ClpP/crotonase-like_dom_sf"/>
</dbReference>
<dbReference type="InterPro" id="IPR001907">
    <property type="entry name" value="ClpP"/>
</dbReference>
<comment type="subcellular location">
    <subcellularLocation>
        <location evidence="7">Cytoplasm</location>
    </subcellularLocation>
</comment>
<dbReference type="GO" id="GO:0005737">
    <property type="term" value="C:cytoplasm"/>
    <property type="evidence" value="ECO:0007669"/>
    <property type="project" value="UniProtKB-SubCell"/>
</dbReference>
<comment type="function">
    <text evidence="7 11">Cleaves peptides in various proteins in a process that requires ATP hydrolysis. Has a chymotrypsin-like activity. Plays a major role in the degradation of misfolded proteins.</text>
</comment>
<evidence type="ECO:0000256" key="5">
    <source>
        <dbReference type="ARBA" id="ARBA00022825"/>
    </source>
</evidence>
<feature type="active site" evidence="7 9">
    <location>
        <position position="139"/>
    </location>
</feature>
<evidence type="ECO:0000256" key="12">
    <source>
        <dbReference type="RuleBase" id="RU003567"/>
    </source>
</evidence>